<dbReference type="AlphaFoldDB" id="K9EYZ4"/>
<keyword evidence="2 5" id="KW-0132">Cell division</keyword>
<dbReference type="InterPro" id="IPR020823">
    <property type="entry name" value="Cell_div_FtsA"/>
</dbReference>
<dbReference type="Pfam" id="PF02491">
    <property type="entry name" value="SHS2_FTSA"/>
    <property type="match status" value="1"/>
</dbReference>
<evidence type="ECO:0000259" key="8">
    <source>
        <dbReference type="SMART" id="SM00842"/>
    </source>
</evidence>
<dbReference type="NCBIfam" id="TIGR01174">
    <property type="entry name" value="ftsA"/>
    <property type="match status" value="1"/>
</dbReference>
<dbReference type="CDD" id="cd24048">
    <property type="entry name" value="ASKHA_NBD_FtsA"/>
    <property type="match status" value="1"/>
</dbReference>
<dbReference type="STRING" id="883081.HMPREF9698_00113"/>
<comment type="subunit">
    <text evidence="5">Self-interacts. Interacts with FtsZ.</text>
</comment>
<evidence type="ECO:0000313" key="9">
    <source>
        <dbReference type="EMBL" id="EKU94385.1"/>
    </source>
</evidence>
<comment type="caution">
    <text evidence="9">The sequence shown here is derived from an EMBL/GenBank/DDBJ whole genome shotgun (WGS) entry which is preliminary data.</text>
</comment>
<protein>
    <recommendedName>
        <fullName evidence="5 6">Cell division protein FtsA</fullName>
    </recommendedName>
</protein>
<proteinExistence type="inferred from homology"/>
<dbReference type="HAMAP" id="MF_02033">
    <property type="entry name" value="FtsA"/>
    <property type="match status" value="1"/>
</dbReference>
<evidence type="ECO:0000313" key="10">
    <source>
        <dbReference type="Proteomes" id="UP000009875"/>
    </source>
</evidence>
<evidence type="ECO:0000256" key="2">
    <source>
        <dbReference type="ARBA" id="ARBA00022618"/>
    </source>
</evidence>
<evidence type="ECO:0000256" key="6">
    <source>
        <dbReference type="PIRNR" id="PIRNR003101"/>
    </source>
</evidence>
<feature type="region of interest" description="Disordered" evidence="7">
    <location>
        <begin position="404"/>
        <end position="433"/>
    </location>
</feature>
<reference evidence="9 10" key="1">
    <citation type="submission" date="2012-09" db="EMBL/GenBank/DDBJ databases">
        <title>The Genome Sequence of Alloiococcus otitis ATCC 51267.</title>
        <authorList>
            <consortium name="The Broad Institute Genome Sequencing Platform"/>
            <person name="Earl A."/>
            <person name="Ward D."/>
            <person name="Feldgarden M."/>
            <person name="Gevers D."/>
            <person name="Huys G."/>
            <person name="Walker B."/>
            <person name="Young S.K."/>
            <person name="Zeng Q."/>
            <person name="Gargeya S."/>
            <person name="Fitzgerald M."/>
            <person name="Haas B."/>
            <person name="Abouelleil A."/>
            <person name="Alvarado L."/>
            <person name="Arachchi H.M."/>
            <person name="Berlin A.M."/>
            <person name="Chapman S.B."/>
            <person name="Goldberg J."/>
            <person name="Griggs A."/>
            <person name="Gujja S."/>
            <person name="Hansen M."/>
            <person name="Howarth C."/>
            <person name="Imamovic A."/>
            <person name="Larimer J."/>
            <person name="McCowen C."/>
            <person name="Montmayeur A."/>
            <person name="Murphy C."/>
            <person name="Neiman D."/>
            <person name="Pearson M."/>
            <person name="Priest M."/>
            <person name="Roberts A."/>
            <person name="Saif S."/>
            <person name="Shea T."/>
            <person name="Sisk P."/>
            <person name="Sykes S."/>
            <person name="Wortman J."/>
            <person name="Nusbaum C."/>
            <person name="Birren B."/>
        </authorList>
    </citation>
    <scope>NUCLEOTIDE SEQUENCE [LARGE SCALE GENOMIC DNA]</scope>
    <source>
        <strain evidence="9 10">ATCC 51267</strain>
    </source>
</reference>
<keyword evidence="4 5" id="KW-0131">Cell cycle</keyword>
<dbReference type="Gene3D" id="3.30.1490.110">
    <property type="match status" value="1"/>
</dbReference>
<dbReference type="PANTHER" id="PTHR32432:SF4">
    <property type="entry name" value="CELL DIVISION PROTEIN FTSA"/>
    <property type="match status" value="1"/>
</dbReference>
<dbReference type="SMART" id="SM00842">
    <property type="entry name" value="FtsA"/>
    <property type="match status" value="1"/>
</dbReference>
<dbReference type="eggNOG" id="COG0849">
    <property type="taxonomic scope" value="Bacteria"/>
</dbReference>
<accession>K9EYZ4</accession>
<dbReference type="InterPro" id="IPR003494">
    <property type="entry name" value="SHS2_FtsA"/>
</dbReference>
<evidence type="ECO:0000256" key="1">
    <source>
        <dbReference type="ARBA" id="ARBA00022475"/>
    </source>
</evidence>
<evidence type="ECO:0000256" key="7">
    <source>
        <dbReference type="SAM" id="MobiDB-lite"/>
    </source>
</evidence>
<sequence length="446" mass="48323">MNMKSGVYTSLDIGTTSIKVVVSEVDNNQLKVIGVGKAQSKGLKRGMVVDIDATVQAIHTAVKQAADKTGVMINQLIVGVPANGVSIEPCHGVITVDDRSKEIDSQEVNRVVNQSIANIVPPDRDLLSVSLEEFIVDGFDEIHDPRGMVGQRLELYGTAISVPKTILHNIRRCVEKAGYQIAALILQPQAMAKVALSEDERNFGTVMVDIGGGQTTLSAIHDEQVKYANVVQEAGEYITKDISIVINTSQQNAEKLKREVGAIKSQSDSTVQVDVVGQNEPVKIKESYVGEIIEARISQIFEKVKADLDPINAFQLPGGAVISGGSAAIPGIDSLAEDIFKVRSELYIPDYMGIRTPAFTVAVGLTLYQAQTSDIERAINQSILQNIGINPDSQPANRIVDQDDSVQSLDQKTQDELAGDQASQSDSPEEGNFTDRIKHFFTTFFD</sequence>
<dbReference type="PATRIC" id="fig|883081.3.peg.116"/>
<comment type="function">
    <text evidence="5 6">Cell division protein that is involved in the assembly of the Z ring. May serve as a membrane anchor for the Z ring.</text>
</comment>
<dbReference type="Gene3D" id="3.30.420.40">
    <property type="match status" value="2"/>
</dbReference>
<dbReference type="HOGENOM" id="CLU_037850_1_1_9"/>
<dbReference type="InterPro" id="IPR050696">
    <property type="entry name" value="FtsA/MreB"/>
</dbReference>
<name>K9EYZ4_9LACT</name>
<evidence type="ECO:0000256" key="5">
    <source>
        <dbReference type="HAMAP-Rule" id="MF_02033"/>
    </source>
</evidence>
<evidence type="ECO:0000256" key="4">
    <source>
        <dbReference type="ARBA" id="ARBA00023306"/>
    </source>
</evidence>
<keyword evidence="1 5" id="KW-1003">Cell membrane</keyword>
<dbReference type="GO" id="GO:0043093">
    <property type="term" value="P:FtsZ-dependent cytokinesis"/>
    <property type="evidence" value="ECO:0007669"/>
    <property type="project" value="UniProtKB-UniRule"/>
</dbReference>
<feature type="domain" description="SHS2" evidence="8">
    <location>
        <begin position="8"/>
        <end position="195"/>
    </location>
</feature>
<dbReference type="RefSeq" id="WP_003776263.1">
    <property type="nucleotide sequence ID" value="NZ_JH992957.1"/>
</dbReference>
<dbReference type="Proteomes" id="UP000009875">
    <property type="component" value="Unassembled WGS sequence"/>
</dbReference>
<comment type="subcellular location">
    <subcellularLocation>
        <location evidence="5">Cell membrane</location>
        <topology evidence="5">Peripheral membrane protein</topology>
        <orientation evidence="5">Cytoplasmic side</orientation>
    </subcellularLocation>
    <text evidence="5">Localizes to the Z ring in an FtsZ-dependent manner. Targeted to the membrane through a conserved C-terminal amphipathic helix.</text>
</comment>
<dbReference type="GO" id="GO:0009898">
    <property type="term" value="C:cytoplasmic side of plasma membrane"/>
    <property type="evidence" value="ECO:0007669"/>
    <property type="project" value="UniProtKB-UniRule"/>
</dbReference>
<dbReference type="Pfam" id="PF14450">
    <property type="entry name" value="FtsA"/>
    <property type="match status" value="1"/>
</dbReference>
<keyword evidence="3 5" id="KW-0472">Membrane</keyword>
<dbReference type="PANTHER" id="PTHR32432">
    <property type="entry name" value="CELL DIVISION PROTEIN FTSA-RELATED"/>
    <property type="match status" value="1"/>
</dbReference>
<organism evidence="9 10">
    <name type="scientific">Alloiococcus otitis ATCC 51267</name>
    <dbReference type="NCBI Taxonomy" id="883081"/>
    <lineage>
        <taxon>Bacteria</taxon>
        <taxon>Bacillati</taxon>
        <taxon>Bacillota</taxon>
        <taxon>Bacilli</taxon>
        <taxon>Lactobacillales</taxon>
        <taxon>Carnobacteriaceae</taxon>
        <taxon>Alloiococcus</taxon>
    </lineage>
</organism>
<keyword evidence="10" id="KW-1185">Reference proteome</keyword>
<dbReference type="GO" id="GO:0032153">
    <property type="term" value="C:cell division site"/>
    <property type="evidence" value="ECO:0007669"/>
    <property type="project" value="UniProtKB-UniRule"/>
</dbReference>
<dbReference type="EMBL" id="AGXA01000002">
    <property type="protein sequence ID" value="EKU94385.1"/>
    <property type="molecule type" value="Genomic_DNA"/>
</dbReference>
<gene>
    <name evidence="5" type="primary">ftsA</name>
    <name evidence="9" type="ORF">HMPREF9698_00113</name>
</gene>
<evidence type="ECO:0000256" key="3">
    <source>
        <dbReference type="ARBA" id="ARBA00023136"/>
    </source>
</evidence>
<dbReference type="SUPFAM" id="SSF53067">
    <property type="entry name" value="Actin-like ATPase domain"/>
    <property type="match status" value="2"/>
</dbReference>
<dbReference type="PIRSF" id="PIRSF003101">
    <property type="entry name" value="FtsA"/>
    <property type="match status" value="1"/>
</dbReference>
<comment type="similarity">
    <text evidence="5 6">Belongs to the FtsA/MreB family.</text>
</comment>
<dbReference type="InterPro" id="IPR043129">
    <property type="entry name" value="ATPase_NBD"/>
</dbReference>